<name>H3NPX5_9FIRM</name>
<accession>H3NPX5</accession>
<dbReference type="InterPro" id="IPR006295">
    <property type="entry name" value="DNA_primase_DnaG"/>
</dbReference>
<dbReference type="NCBIfam" id="TIGR01391">
    <property type="entry name" value="dnaG"/>
    <property type="match status" value="1"/>
</dbReference>
<evidence type="ECO:0000313" key="16">
    <source>
        <dbReference type="EMBL" id="EHR33197.1"/>
    </source>
</evidence>
<sequence length="579" mass="67182">MGFIPEQQINDLKDRIDIVDLISEYVNLKRAGSSFKGLCPFHNEKTPSFMVNREKNNFHCFGCHEGGDAISFIMKIENLGYIDAIKFIADKLGVVLEETEYSKDRVNRNNKYYEINSLAAKFYFKNLLTYDFPQEYLAKRGLDKKVLNKYFLGYARNDNSLYAFLKENGFEEKDMLDLGLIGESNDRYYDKFRDRLMFPILNNKNKVIGFGGRTLIDHKIKYINSPESDIFIKGKNIYGVNVVNRNRRNKVILVEGYMDVIALYNKGIDYALATLGTALTEDQARMIKRYSNEIFIAYDGDTAGVKATLRAIDIFKNMDVHLGILEFPDDMDPDEYIKKYGKEAFEKLMDKATTPIDFKLNKLMESTNNKIEFINEIIMFLSTIQGNVIRDLYIDKSAKFIGVTTDSLRIDVNKEIEKNKSKEKYKTNIKRQSNGYISNKVAPKKVNYIDNHRIKLEKEIIIYSLLNKENFEKLSSESDFIEDAALKEIYSKITDMYLNQSLVESVTSLDVFKSLNLEKDYEAAKNSESSLDGVLEELKERVEKFRLKSRIREIKEELKTKKNDKSLISEYTSLLQRLT</sequence>
<evidence type="ECO:0000256" key="14">
    <source>
        <dbReference type="PIRSR" id="PIRSR002811-1"/>
    </source>
</evidence>
<comment type="function">
    <text evidence="12 13">RNA polymerase that catalyzes the synthesis of short RNA molecules used as primers for DNA polymerase during DNA replication.</text>
</comment>
<dbReference type="GO" id="GO:0003677">
    <property type="term" value="F:DNA binding"/>
    <property type="evidence" value="ECO:0007669"/>
    <property type="project" value="UniProtKB-KW"/>
</dbReference>
<protein>
    <recommendedName>
        <fullName evidence="12 13">DNA primase</fullName>
        <ecNumber evidence="12">2.7.7.101</ecNumber>
    </recommendedName>
</protein>
<evidence type="ECO:0000256" key="9">
    <source>
        <dbReference type="ARBA" id="ARBA00022842"/>
    </source>
</evidence>
<dbReference type="Gene3D" id="3.90.980.10">
    <property type="entry name" value="DNA primase, catalytic core, N-terminal domain"/>
    <property type="match status" value="1"/>
</dbReference>
<dbReference type="OrthoDB" id="9803773at2"/>
<evidence type="ECO:0000256" key="2">
    <source>
        <dbReference type="ARBA" id="ARBA00022515"/>
    </source>
</evidence>
<dbReference type="PANTHER" id="PTHR30313:SF2">
    <property type="entry name" value="DNA PRIMASE"/>
    <property type="match status" value="1"/>
</dbReference>
<dbReference type="Proteomes" id="UP000004191">
    <property type="component" value="Unassembled WGS sequence"/>
</dbReference>
<dbReference type="GO" id="GO:0008270">
    <property type="term" value="F:zinc ion binding"/>
    <property type="evidence" value="ECO:0007669"/>
    <property type="project" value="UniProtKB-UniRule"/>
</dbReference>
<dbReference type="PATRIC" id="fig|883114.3.peg.1231"/>
<evidence type="ECO:0000313" key="17">
    <source>
        <dbReference type="Proteomes" id="UP000004191"/>
    </source>
</evidence>
<proteinExistence type="inferred from homology"/>
<dbReference type="GO" id="GO:1990077">
    <property type="term" value="C:primosome complex"/>
    <property type="evidence" value="ECO:0007669"/>
    <property type="project" value="UniProtKB-KW"/>
</dbReference>
<dbReference type="InterPro" id="IPR002694">
    <property type="entry name" value="Znf_CHC2"/>
</dbReference>
<dbReference type="InterPro" id="IPR030846">
    <property type="entry name" value="DnaG_bac"/>
</dbReference>
<reference evidence="16 17" key="1">
    <citation type="submission" date="2012-01" db="EMBL/GenBank/DDBJ databases">
        <title>The Genome Sequence of Helcococcus kunzii ATCC 51366.</title>
        <authorList>
            <consortium name="The Broad Institute Genome Sequencing Platform"/>
            <person name="Earl A."/>
            <person name="Ward D."/>
            <person name="Feldgarden M."/>
            <person name="Gevers D."/>
            <person name="Huys G."/>
            <person name="Young S.K."/>
            <person name="Zeng Q."/>
            <person name="Gargeya S."/>
            <person name="Fitzgerald M."/>
            <person name="Haas B."/>
            <person name="Abouelleil A."/>
            <person name="Alvarado L."/>
            <person name="Arachchi H.M."/>
            <person name="Berlin A."/>
            <person name="Chapman S.B."/>
            <person name="Gearin G."/>
            <person name="Goldberg J."/>
            <person name="Griggs A."/>
            <person name="Gujja S."/>
            <person name="Hansen M."/>
            <person name="Heiman D."/>
            <person name="Howarth C."/>
            <person name="Larimer J."/>
            <person name="Lui A."/>
            <person name="MacDonald P.J.P."/>
            <person name="McCowen C."/>
            <person name="Montmayeur A."/>
            <person name="Murphy C."/>
            <person name="Neiman D."/>
            <person name="Pearson M."/>
            <person name="Priest M."/>
            <person name="Roberts A."/>
            <person name="Saif S."/>
            <person name="Shea T."/>
            <person name="Sisk P."/>
            <person name="Stolte C."/>
            <person name="Sykes S."/>
            <person name="Wortman J."/>
            <person name="Nusbaum C."/>
            <person name="Birren B."/>
        </authorList>
    </citation>
    <scope>NUCLEOTIDE SEQUENCE [LARGE SCALE GENOMIC DNA]</scope>
    <source>
        <strain evidence="16 17">ATCC 51366</strain>
    </source>
</reference>
<dbReference type="PIRSF" id="PIRSF002811">
    <property type="entry name" value="DnaG"/>
    <property type="match status" value="1"/>
</dbReference>
<keyword evidence="7 12" id="KW-0863">Zinc-finger</keyword>
<dbReference type="InterPro" id="IPR050219">
    <property type="entry name" value="DnaG_primase"/>
</dbReference>
<dbReference type="SUPFAM" id="SSF56731">
    <property type="entry name" value="DNA primase core"/>
    <property type="match status" value="1"/>
</dbReference>
<keyword evidence="4 12" id="KW-0548">Nucleotidyltransferase</keyword>
<dbReference type="GO" id="GO:0003899">
    <property type="term" value="F:DNA-directed RNA polymerase activity"/>
    <property type="evidence" value="ECO:0007669"/>
    <property type="project" value="UniProtKB-UniRule"/>
</dbReference>
<dbReference type="SMART" id="SM00400">
    <property type="entry name" value="ZnF_CHCC"/>
    <property type="match status" value="1"/>
</dbReference>
<dbReference type="InterPro" id="IPR036977">
    <property type="entry name" value="DNA_primase_Znf_CHC2"/>
</dbReference>
<dbReference type="GO" id="GO:0006269">
    <property type="term" value="P:DNA replication, synthesis of primer"/>
    <property type="evidence" value="ECO:0007669"/>
    <property type="project" value="UniProtKB-UniRule"/>
</dbReference>
<dbReference type="GO" id="GO:0005737">
    <property type="term" value="C:cytoplasm"/>
    <property type="evidence" value="ECO:0007669"/>
    <property type="project" value="TreeGrafter"/>
</dbReference>
<keyword evidence="10 12" id="KW-0238">DNA-binding</keyword>
<keyword evidence="3 12" id="KW-0808">Transferase</keyword>
<dbReference type="InterPro" id="IPR037068">
    <property type="entry name" value="DNA_primase_core_N_sf"/>
</dbReference>
<comment type="domain">
    <text evidence="12">Contains an N-terminal zinc-binding domain, a central core domain that contains the primase activity, and a C-terminal DnaB-binding domain.</text>
</comment>
<evidence type="ECO:0000256" key="4">
    <source>
        <dbReference type="ARBA" id="ARBA00022695"/>
    </source>
</evidence>
<organism evidence="16 17">
    <name type="scientific">Helcococcus kunzii ATCC 51366</name>
    <dbReference type="NCBI Taxonomy" id="883114"/>
    <lineage>
        <taxon>Bacteria</taxon>
        <taxon>Bacillati</taxon>
        <taxon>Bacillota</taxon>
        <taxon>Tissierellia</taxon>
        <taxon>Tissierellales</taxon>
        <taxon>Peptoniphilaceae</taxon>
        <taxon>Helcococcus</taxon>
    </lineage>
</organism>
<dbReference type="EMBL" id="AGEI01000024">
    <property type="protein sequence ID" value="EHR33197.1"/>
    <property type="molecule type" value="Genomic_DNA"/>
</dbReference>
<comment type="catalytic activity">
    <reaction evidence="12">
        <text>ssDNA + n NTP = ssDNA/pppN(pN)n-1 hybrid + (n-1) diphosphate.</text>
        <dbReference type="EC" id="2.7.7.101"/>
    </reaction>
</comment>
<comment type="similarity">
    <text evidence="12 13">Belongs to the DnaG primase family.</text>
</comment>
<dbReference type="RefSeq" id="WP_005398756.1">
    <property type="nucleotide sequence ID" value="NZ_JH601088.1"/>
</dbReference>
<evidence type="ECO:0000256" key="12">
    <source>
        <dbReference type="HAMAP-Rule" id="MF_00974"/>
    </source>
</evidence>
<dbReference type="HAMAP" id="MF_00974">
    <property type="entry name" value="DNA_primase_DnaG"/>
    <property type="match status" value="1"/>
</dbReference>
<evidence type="ECO:0000256" key="10">
    <source>
        <dbReference type="ARBA" id="ARBA00023125"/>
    </source>
</evidence>
<comment type="subunit">
    <text evidence="12">Monomer. Interacts with DnaB.</text>
</comment>
<feature type="domain" description="Toprim" evidence="15">
    <location>
        <begin position="249"/>
        <end position="330"/>
    </location>
</feature>
<evidence type="ECO:0000256" key="7">
    <source>
        <dbReference type="ARBA" id="ARBA00022771"/>
    </source>
</evidence>
<dbReference type="SMART" id="SM00493">
    <property type="entry name" value="TOPRIM"/>
    <property type="match status" value="1"/>
</dbReference>
<dbReference type="CDD" id="cd03364">
    <property type="entry name" value="TOPRIM_DnaG_primases"/>
    <property type="match status" value="1"/>
</dbReference>
<dbReference type="Pfam" id="PF13155">
    <property type="entry name" value="Toprim_2"/>
    <property type="match status" value="1"/>
</dbReference>
<evidence type="ECO:0000256" key="11">
    <source>
        <dbReference type="ARBA" id="ARBA00023163"/>
    </source>
</evidence>
<dbReference type="FunFam" id="3.40.1360.10:FF:000002">
    <property type="entry name" value="DNA primase"/>
    <property type="match status" value="1"/>
</dbReference>
<dbReference type="InterPro" id="IPR006171">
    <property type="entry name" value="TOPRIM_dom"/>
</dbReference>
<dbReference type="PROSITE" id="PS50880">
    <property type="entry name" value="TOPRIM"/>
    <property type="match status" value="1"/>
</dbReference>
<keyword evidence="2 12" id="KW-0639">Primosome</keyword>
<keyword evidence="11 12" id="KW-0804">Transcription</keyword>
<keyword evidence="1 12" id="KW-0240">DNA-directed RNA polymerase</keyword>
<evidence type="ECO:0000256" key="1">
    <source>
        <dbReference type="ARBA" id="ARBA00022478"/>
    </source>
</evidence>
<dbReference type="GeneID" id="96999215"/>
<evidence type="ECO:0000256" key="13">
    <source>
        <dbReference type="PIRNR" id="PIRNR002811"/>
    </source>
</evidence>
<dbReference type="STRING" id="883114.HMPREF9709_01241"/>
<keyword evidence="9" id="KW-0460">Magnesium</keyword>
<dbReference type="Gene3D" id="3.40.1360.10">
    <property type="match status" value="1"/>
</dbReference>
<evidence type="ECO:0000259" key="15">
    <source>
        <dbReference type="PROSITE" id="PS50880"/>
    </source>
</evidence>
<dbReference type="AlphaFoldDB" id="H3NPX5"/>
<evidence type="ECO:0000256" key="3">
    <source>
        <dbReference type="ARBA" id="ARBA00022679"/>
    </source>
</evidence>
<dbReference type="Pfam" id="PF01807">
    <property type="entry name" value="Zn_ribbon_DnaG"/>
    <property type="match status" value="1"/>
</dbReference>
<evidence type="ECO:0000256" key="5">
    <source>
        <dbReference type="ARBA" id="ARBA00022705"/>
    </source>
</evidence>
<keyword evidence="8 12" id="KW-0862">Zinc</keyword>
<dbReference type="HOGENOM" id="CLU_013501_3_3_9"/>
<dbReference type="FunFam" id="3.90.580.10:FF:000001">
    <property type="entry name" value="DNA primase"/>
    <property type="match status" value="1"/>
</dbReference>
<dbReference type="eggNOG" id="COG0358">
    <property type="taxonomic scope" value="Bacteria"/>
</dbReference>
<evidence type="ECO:0000256" key="6">
    <source>
        <dbReference type="ARBA" id="ARBA00022723"/>
    </source>
</evidence>
<dbReference type="InterPro" id="IPR034151">
    <property type="entry name" value="TOPRIM_DnaG_bac"/>
</dbReference>
<feature type="zinc finger region" description="CHC2-type" evidence="12 14">
    <location>
        <begin position="39"/>
        <end position="63"/>
    </location>
</feature>
<keyword evidence="5 12" id="KW-0235">DNA replication</keyword>
<keyword evidence="6 12" id="KW-0479">Metal-binding</keyword>
<dbReference type="Pfam" id="PF08275">
    <property type="entry name" value="DNAG_N"/>
    <property type="match status" value="1"/>
</dbReference>
<dbReference type="EC" id="2.7.7.101" evidence="12"/>
<keyword evidence="17" id="KW-1185">Reference proteome</keyword>
<evidence type="ECO:0000256" key="8">
    <source>
        <dbReference type="ARBA" id="ARBA00022833"/>
    </source>
</evidence>
<dbReference type="GO" id="GO:0000428">
    <property type="term" value="C:DNA-directed RNA polymerase complex"/>
    <property type="evidence" value="ECO:0007669"/>
    <property type="project" value="UniProtKB-KW"/>
</dbReference>
<dbReference type="InterPro" id="IPR013264">
    <property type="entry name" value="DNAG_N"/>
</dbReference>
<comment type="caution">
    <text evidence="16">The sequence shown here is derived from an EMBL/GenBank/DDBJ whole genome shotgun (WGS) entry which is preliminary data.</text>
</comment>
<dbReference type="SUPFAM" id="SSF57783">
    <property type="entry name" value="Zinc beta-ribbon"/>
    <property type="match status" value="1"/>
</dbReference>
<comment type="cofactor">
    <cofactor evidence="12 13 14">
        <name>Zn(2+)</name>
        <dbReference type="ChEBI" id="CHEBI:29105"/>
    </cofactor>
    <text evidence="12 13 14">Binds 1 zinc ion per monomer.</text>
</comment>
<dbReference type="PANTHER" id="PTHR30313">
    <property type="entry name" value="DNA PRIMASE"/>
    <property type="match status" value="1"/>
</dbReference>
<dbReference type="Gene3D" id="3.90.580.10">
    <property type="entry name" value="Zinc finger, CHC2-type domain"/>
    <property type="match status" value="1"/>
</dbReference>
<gene>
    <name evidence="12" type="primary">dnaG</name>
    <name evidence="16" type="ORF">HMPREF9709_01241</name>
</gene>